<dbReference type="PANTHER" id="PTHR43056:SF5">
    <property type="entry name" value="PEPTIDASE S9 PROLYL OLIGOPEPTIDASE CATALYTIC DOMAIN-CONTAINING PROTEIN"/>
    <property type="match status" value="1"/>
</dbReference>
<name>A0A365TT64_9GAMM</name>
<dbReference type="GO" id="GO:0006508">
    <property type="term" value="P:proteolysis"/>
    <property type="evidence" value="ECO:0007669"/>
    <property type="project" value="InterPro"/>
</dbReference>
<dbReference type="SUPFAM" id="SSF53474">
    <property type="entry name" value="alpha/beta-Hydrolases"/>
    <property type="match status" value="1"/>
</dbReference>
<feature type="domain" description="Peptidase S9 prolyl oligopeptidase catalytic" evidence="1">
    <location>
        <begin position="401"/>
        <end position="597"/>
    </location>
</feature>
<dbReference type="InterPro" id="IPR011042">
    <property type="entry name" value="6-blade_b-propeller_TolB-like"/>
</dbReference>
<gene>
    <name evidence="2" type="ORF">DQ400_00835</name>
</gene>
<dbReference type="SUPFAM" id="SSF69322">
    <property type="entry name" value="Tricorn protease domain 2"/>
    <property type="match status" value="1"/>
</dbReference>
<dbReference type="InterPro" id="IPR029058">
    <property type="entry name" value="AB_hydrolase_fold"/>
</dbReference>
<dbReference type="OrthoDB" id="4269629at2"/>
<evidence type="ECO:0000259" key="1">
    <source>
        <dbReference type="Pfam" id="PF00326"/>
    </source>
</evidence>
<dbReference type="Proteomes" id="UP000252204">
    <property type="component" value="Unassembled WGS sequence"/>
</dbReference>
<dbReference type="InterPro" id="IPR001375">
    <property type="entry name" value="Peptidase_S9_cat"/>
</dbReference>
<protein>
    <submittedName>
        <fullName evidence="2">S9 family peptidase</fullName>
    </submittedName>
</protein>
<dbReference type="EMBL" id="QNTU01000001">
    <property type="protein sequence ID" value="RBI69273.1"/>
    <property type="molecule type" value="Genomic_DNA"/>
</dbReference>
<keyword evidence="3" id="KW-1185">Reference proteome</keyword>
<dbReference type="PANTHER" id="PTHR43056">
    <property type="entry name" value="PEPTIDASE S9 PROLYL OLIGOPEPTIDASE"/>
    <property type="match status" value="1"/>
</dbReference>
<dbReference type="Gene3D" id="3.40.50.1820">
    <property type="entry name" value="alpha/beta hydrolase"/>
    <property type="match status" value="1"/>
</dbReference>
<evidence type="ECO:0000313" key="2">
    <source>
        <dbReference type="EMBL" id="RBI69273.1"/>
    </source>
</evidence>
<sequence>MRVPSLEEAATPPERMAELHCTESALFWLERHAESGTTHLWRCPAGDMAKAHCLSSEESVGSRVNQYGGGSHVPFDEGAAWVHQGDQSLRYWQGLDSNGAALETQTWYTPAQGSLGGLCADPLRQRIIAVEERCVSDTQQRLVAIDQTRQQVLAEGADFYGAPAISPNGALMAWVEWSLPDMPWHRSRLTLAAITRDGSLDIIDTFDFGAAVSQPTFTADNTLIAMSDHAGWWQPWRVTQGSLRCLSDAPFDHITTPWQLGERQHTWDHQGGLCLCVEQGAARLYHITPTQSDPVALNTGRVVSLAQASHGQYVLAQSAATTTQLIKLGEHGKPNEVLRGAAPIDNPPQPETLSIALGDGEQRVQGFLYPSQAAQDAPAPMIMRVHGGPTSACYPVYDPLIHYWVAQGFNVVDINPRGSGNFGRAYRQALHKQWGVLDTEDVETLTDALIAQGRICPQRCFIRGQSAGGFTVLNALASSKRFLAGTSLYGVTDALSLAQQTHRFESGYLDWLLGDETQKQQRSPMHTLAQSTHHVNVLLIQGELDKVVVPEQAHRLARQLEKSGGRAEVLIFDNESHGMQNPQNRMTMIRQELDFYRTLSP</sequence>
<accession>A0A365TT64</accession>
<dbReference type="Gene3D" id="2.120.10.30">
    <property type="entry name" value="TolB, C-terminal domain"/>
    <property type="match status" value="1"/>
</dbReference>
<dbReference type="RefSeq" id="WP_113267928.1">
    <property type="nucleotide sequence ID" value="NZ_QNTU01000001.1"/>
</dbReference>
<organism evidence="2 3">
    <name type="scientific">Vreelandella sulfidaeris</name>
    <dbReference type="NCBI Taxonomy" id="115553"/>
    <lineage>
        <taxon>Bacteria</taxon>
        <taxon>Pseudomonadati</taxon>
        <taxon>Pseudomonadota</taxon>
        <taxon>Gammaproteobacteria</taxon>
        <taxon>Oceanospirillales</taxon>
        <taxon>Halomonadaceae</taxon>
        <taxon>Vreelandella</taxon>
    </lineage>
</organism>
<dbReference type="InterPro" id="IPR050585">
    <property type="entry name" value="Xaa-Pro_dipeptidyl-ppase/CocE"/>
</dbReference>
<dbReference type="Pfam" id="PF00326">
    <property type="entry name" value="Peptidase_S9"/>
    <property type="match status" value="1"/>
</dbReference>
<dbReference type="AlphaFoldDB" id="A0A365TT64"/>
<reference evidence="3" key="1">
    <citation type="submission" date="2018-06" db="EMBL/GenBank/DDBJ databases">
        <title>Whole genome sequencing of four bacterial strains from South Shetland trench revealing bio-synthetic gene clusters.</title>
        <authorList>
            <person name="Abdel-Mageed W.M."/>
            <person name="Lehri B."/>
            <person name="Jarmusch S."/>
            <person name="Miranda K."/>
            <person name="Goodfellow M."/>
            <person name="Jaspars M."/>
            <person name="Karlyshev A.V."/>
        </authorList>
    </citation>
    <scope>NUCLEOTIDE SEQUENCE [LARGE SCALE GENOMIC DNA]</scope>
    <source>
        <strain evidence="3">SST4</strain>
    </source>
</reference>
<evidence type="ECO:0000313" key="3">
    <source>
        <dbReference type="Proteomes" id="UP000252204"/>
    </source>
</evidence>
<dbReference type="GO" id="GO:0008236">
    <property type="term" value="F:serine-type peptidase activity"/>
    <property type="evidence" value="ECO:0007669"/>
    <property type="project" value="InterPro"/>
</dbReference>
<proteinExistence type="predicted"/>
<comment type="caution">
    <text evidence="2">The sequence shown here is derived from an EMBL/GenBank/DDBJ whole genome shotgun (WGS) entry which is preliminary data.</text>
</comment>